<evidence type="ECO:0000256" key="1">
    <source>
        <dbReference type="SAM" id="MobiDB-lite"/>
    </source>
</evidence>
<dbReference type="AlphaFoldDB" id="A0A162T1E0"/>
<reference evidence="3" key="1">
    <citation type="submission" date="2015-06" db="EMBL/GenBank/DDBJ databases">
        <title>Expansion of signal transduction pathways in fungi by whole-genome duplication.</title>
        <authorList>
            <consortium name="DOE Joint Genome Institute"/>
            <person name="Corrochano L.M."/>
            <person name="Kuo A."/>
            <person name="Marcet-Houben M."/>
            <person name="Polaino S."/>
            <person name="Salamov A."/>
            <person name="Villalobos J.M."/>
            <person name="Alvarez M.I."/>
            <person name="Avalos J."/>
            <person name="Benito E.P."/>
            <person name="Benoit I."/>
            <person name="Burger G."/>
            <person name="Camino L.P."/>
            <person name="Canovas D."/>
            <person name="Cerda-Olmedo E."/>
            <person name="Cheng J.-F."/>
            <person name="Dominguez A."/>
            <person name="Elias M."/>
            <person name="Eslava A.P."/>
            <person name="Glaser F."/>
            <person name="Grimwood J."/>
            <person name="Gutierrez G."/>
            <person name="Heitman J."/>
            <person name="Henrissat B."/>
            <person name="Iturriaga E.A."/>
            <person name="Lang B.F."/>
            <person name="Lavin J.L."/>
            <person name="Lee S."/>
            <person name="Li W."/>
            <person name="Lindquist E."/>
            <person name="Lopez-Garcia S."/>
            <person name="Luque E.M."/>
            <person name="Marcos A.T."/>
            <person name="Martin J."/>
            <person name="McCluskey K."/>
            <person name="Medina H.R."/>
            <person name="Miralles-Duran A."/>
            <person name="Miyazaki A."/>
            <person name="Munoz-Torres E."/>
            <person name="Oguiza J.A."/>
            <person name="Ohm R."/>
            <person name="Olmedo M."/>
            <person name="Orejas M."/>
            <person name="Ortiz-Castellanos L."/>
            <person name="Pisabarro A.G."/>
            <person name="Rodriguez-Romero J."/>
            <person name="Ruiz-Herrera J."/>
            <person name="Ruiz-Vazquez R."/>
            <person name="Sanz C."/>
            <person name="Schackwitz W."/>
            <person name="Schmutz J."/>
            <person name="Shahriari M."/>
            <person name="Shelest E."/>
            <person name="Silva-Franco F."/>
            <person name="Soanes D."/>
            <person name="Syed K."/>
            <person name="Tagua V.G."/>
            <person name="Talbot N.J."/>
            <person name="Thon M."/>
            <person name="De vries R.P."/>
            <person name="Wiebenga A."/>
            <person name="Yadav J.S."/>
            <person name="Braun E.L."/>
            <person name="Baker S."/>
            <person name="Garre V."/>
            <person name="Horwitz B."/>
            <person name="Torres-Martinez S."/>
            <person name="Idnurm A."/>
            <person name="Herrera-Estrella A."/>
            <person name="Gabaldon T."/>
            <person name="Grigoriev I.V."/>
        </authorList>
    </citation>
    <scope>NUCLEOTIDE SEQUENCE [LARGE SCALE GENOMIC DNA]</scope>
    <source>
        <strain evidence="3">NRRL 1555(-)</strain>
    </source>
</reference>
<gene>
    <name evidence="2" type="ORF">PHYBLDRAFT_153371</name>
</gene>
<protein>
    <submittedName>
        <fullName evidence="2">Uncharacterized protein</fullName>
    </submittedName>
</protein>
<evidence type="ECO:0000313" key="2">
    <source>
        <dbReference type="EMBL" id="OAD65472.1"/>
    </source>
</evidence>
<dbReference type="EMBL" id="KV441010">
    <property type="protein sequence ID" value="OAD65472.1"/>
    <property type="molecule type" value="Genomic_DNA"/>
</dbReference>
<sequence>MGNLTGVLGARFPKKPGGPLLSLETRHSVNSLSTSTPTSPVPPVTAHHRTKPLKESTVQYPPPETGRSRTCPQHM</sequence>
<dbReference type="VEuPathDB" id="FungiDB:PHYBLDRAFT_153371"/>
<feature type="compositionally biased region" description="Low complexity" evidence="1">
    <location>
        <begin position="28"/>
        <end position="38"/>
    </location>
</feature>
<evidence type="ECO:0000313" key="3">
    <source>
        <dbReference type="Proteomes" id="UP000077315"/>
    </source>
</evidence>
<organism evidence="2 3">
    <name type="scientific">Phycomyces blakesleeanus (strain ATCC 8743b / DSM 1359 / FGSC 10004 / NBRC 33097 / NRRL 1555)</name>
    <dbReference type="NCBI Taxonomy" id="763407"/>
    <lineage>
        <taxon>Eukaryota</taxon>
        <taxon>Fungi</taxon>
        <taxon>Fungi incertae sedis</taxon>
        <taxon>Mucoromycota</taxon>
        <taxon>Mucoromycotina</taxon>
        <taxon>Mucoromycetes</taxon>
        <taxon>Mucorales</taxon>
        <taxon>Phycomycetaceae</taxon>
        <taxon>Phycomyces</taxon>
    </lineage>
</organism>
<dbReference type="RefSeq" id="XP_018283512.1">
    <property type="nucleotide sequence ID" value="XM_018433129.1"/>
</dbReference>
<dbReference type="InParanoid" id="A0A162T1E0"/>
<dbReference type="GeneID" id="28994035"/>
<keyword evidence="3" id="KW-1185">Reference proteome</keyword>
<accession>A0A162T1E0</accession>
<proteinExistence type="predicted"/>
<dbReference type="Proteomes" id="UP000077315">
    <property type="component" value="Unassembled WGS sequence"/>
</dbReference>
<feature type="region of interest" description="Disordered" evidence="1">
    <location>
        <begin position="1"/>
        <end position="75"/>
    </location>
</feature>
<name>A0A162T1E0_PHYB8</name>